<proteinExistence type="predicted"/>
<accession>A0A8J2LKC1</accession>
<comment type="caution">
    <text evidence="1">The sequence shown here is derived from an EMBL/GenBank/DDBJ whole genome shotgun (WGS) entry which is preliminary data.</text>
</comment>
<gene>
    <name evidence="1" type="ORF">AFUS01_LOCUS44540</name>
</gene>
<reference evidence="1" key="1">
    <citation type="submission" date="2021-06" db="EMBL/GenBank/DDBJ databases">
        <authorList>
            <person name="Hodson N. C."/>
            <person name="Mongue J. A."/>
            <person name="Jaron S. K."/>
        </authorList>
    </citation>
    <scope>NUCLEOTIDE SEQUENCE</scope>
</reference>
<evidence type="ECO:0000313" key="1">
    <source>
        <dbReference type="EMBL" id="CAG7835120.1"/>
    </source>
</evidence>
<dbReference type="AlphaFoldDB" id="A0A8J2LKC1"/>
<organism evidence="1 2">
    <name type="scientific">Allacma fusca</name>
    <dbReference type="NCBI Taxonomy" id="39272"/>
    <lineage>
        <taxon>Eukaryota</taxon>
        <taxon>Metazoa</taxon>
        <taxon>Ecdysozoa</taxon>
        <taxon>Arthropoda</taxon>
        <taxon>Hexapoda</taxon>
        <taxon>Collembola</taxon>
        <taxon>Symphypleona</taxon>
        <taxon>Sminthuridae</taxon>
        <taxon>Allacma</taxon>
    </lineage>
</organism>
<sequence>MDCCKKNSAEVVSMSEEDDNVLSVVRNRSPPTGLSREATVIARMMVIKLPEMQPTPVESFWEDGPVVMMYFRRWG</sequence>
<dbReference type="EMBL" id="CAJVCH010570535">
    <property type="protein sequence ID" value="CAG7835120.1"/>
    <property type="molecule type" value="Genomic_DNA"/>
</dbReference>
<evidence type="ECO:0000313" key="2">
    <source>
        <dbReference type="Proteomes" id="UP000708208"/>
    </source>
</evidence>
<keyword evidence="2" id="KW-1185">Reference proteome</keyword>
<dbReference type="Proteomes" id="UP000708208">
    <property type="component" value="Unassembled WGS sequence"/>
</dbReference>
<protein>
    <submittedName>
        <fullName evidence="1">Uncharacterized protein</fullName>
    </submittedName>
</protein>
<name>A0A8J2LKC1_9HEXA</name>